<sequence>MAEEKQAKKVYTLEEIKFNEANKVMAILACFPLIGLILFFVEKEDNFVRYMGAQFTILGVASFVIGIIPVIGWVIATPVMILLWVLIIVGMVKASKGERFDVPLVSGWALKLMAAF</sequence>
<gene>
    <name evidence="6" type="ORF">XD87_0456</name>
</gene>
<evidence type="ECO:0000256" key="1">
    <source>
        <dbReference type="ARBA" id="ARBA00004141"/>
    </source>
</evidence>
<evidence type="ECO:0000256" key="2">
    <source>
        <dbReference type="ARBA" id="ARBA00022692"/>
    </source>
</evidence>
<dbReference type="Pfam" id="PF09685">
    <property type="entry name" value="MamF_MmsF"/>
    <property type="match status" value="1"/>
</dbReference>
<reference evidence="7" key="1">
    <citation type="journal article" date="2015" name="MBio">
        <title>Genome-Resolved Metagenomic Analysis Reveals Roles for Candidate Phyla and Other Microbial Community Members in Biogeochemical Transformations in Oil Reservoirs.</title>
        <authorList>
            <person name="Hu P."/>
            <person name="Tom L."/>
            <person name="Singh A."/>
            <person name="Thomas B.C."/>
            <person name="Baker B.J."/>
            <person name="Piceno Y.M."/>
            <person name="Andersen G.L."/>
            <person name="Banfield J.F."/>
        </authorList>
    </citation>
    <scope>NUCLEOTIDE SEQUENCE [LARGE SCALE GENOMIC DNA]</scope>
</reference>
<evidence type="ECO:0000256" key="3">
    <source>
        <dbReference type="ARBA" id="ARBA00022989"/>
    </source>
</evidence>
<proteinExistence type="predicted"/>
<keyword evidence="4 5" id="KW-0472">Membrane</keyword>
<keyword evidence="2 5" id="KW-0812">Transmembrane</keyword>
<dbReference type="PANTHER" id="PTHR36460:SF1">
    <property type="entry name" value="UPF0132 DOMAIN PROTEIN (AFU_ORTHOLOGUE AFUA_3G10255)"/>
    <property type="match status" value="1"/>
</dbReference>
<organism evidence="6 7">
    <name type="scientific">candidate division WS6 bacterium 36_33</name>
    <dbReference type="NCBI Taxonomy" id="1641388"/>
    <lineage>
        <taxon>Bacteria</taxon>
        <taxon>Candidatus Dojkabacteria</taxon>
    </lineage>
</organism>
<evidence type="ECO:0000313" key="6">
    <source>
        <dbReference type="EMBL" id="KUK66852.1"/>
    </source>
</evidence>
<dbReference type="Proteomes" id="UP000053469">
    <property type="component" value="Unassembled WGS sequence"/>
</dbReference>
<evidence type="ECO:0000313" key="7">
    <source>
        <dbReference type="Proteomes" id="UP000053469"/>
    </source>
</evidence>
<dbReference type="InterPro" id="IPR019109">
    <property type="entry name" value="MamF_MmsF"/>
</dbReference>
<accession>A0A117LTN3</accession>
<evidence type="ECO:0000256" key="4">
    <source>
        <dbReference type="ARBA" id="ARBA00023136"/>
    </source>
</evidence>
<keyword evidence="3 5" id="KW-1133">Transmembrane helix</keyword>
<dbReference type="GO" id="GO:0016020">
    <property type="term" value="C:membrane"/>
    <property type="evidence" value="ECO:0007669"/>
    <property type="project" value="UniProtKB-SubCell"/>
</dbReference>
<comment type="subcellular location">
    <subcellularLocation>
        <location evidence="1">Membrane</location>
        <topology evidence="1">Multi-pass membrane protein</topology>
    </subcellularLocation>
</comment>
<protein>
    <submittedName>
        <fullName evidence="6">Uncharacterized protein</fullName>
    </submittedName>
</protein>
<dbReference type="PANTHER" id="PTHR36460">
    <property type="entry name" value="UPF0132 DOMAIN PROTEIN (AFU_ORTHOLOGUE AFUA_3G10255)"/>
    <property type="match status" value="1"/>
</dbReference>
<feature type="transmembrane region" description="Helical" evidence="5">
    <location>
        <begin position="21"/>
        <end position="41"/>
    </location>
</feature>
<feature type="transmembrane region" description="Helical" evidence="5">
    <location>
        <begin position="61"/>
        <end position="89"/>
    </location>
</feature>
<dbReference type="AlphaFoldDB" id="A0A117LTN3"/>
<dbReference type="EMBL" id="LGGI01000072">
    <property type="protein sequence ID" value="KUK66852.1"/>
    <property type="molecule type" value="Genomic_DNA"/>
</dbReference>
<comment type="caution">
    <text evidence="6">The sequence shown here is derived from an EMBL/GenBank/DDBJ whole genome shotgun (WGS) entry which is preliminary data.</text>
</comment>
<name>A0A117LTN3_9BACT</name>
<evidence type="ECO:0000256" key="5">
    <source>
        <dbReference type="SAM" id="Phobius"/>
    </source>
</evidence>